<dbReference type="EMBL" id="LAZP02000252">
    <property type="protein sequence ID" value="PFH58825.1"/>
    <property type="molecule type" value="Genomic_DNA"/>
</dbReference>
<feature type="compositionally biased region" description="Polar residues" evidence="2">
    <location>
        <begin position="199"/>
        <end position="209"/>
    </location>
</feature>
<evidence type="ECO:0008006" key="5">
    <source>
        <dbReference type="Google" id="ProtNLM"/>
    </source>
</evidence>
<gene>
    <name evidence="3" type="ORF">XA68_13172</name>
</gene>
<feature type="region of interest" description="Disordered" evidence="2">
    <location>
        <begin position="182"/>
        <end position="217"/>
    </location>
</feature>
<dbReference type="Proteomes" id="UP000037136">
    <property type="component" value="Unassembled WGS sequence"/>
</dbReference>
<organism evidence="3 4">
    <name type="scientific">Ophiocordyceps unilateralis</name>
    <name type="common">Zombie-ant fungus</name>
    <name type="synonym">Torrubia unilateralis</name>
    <dbReference type="NCBI Taxonomy" id="268505"/>
    <lineage>
        <taxon>Eukaryota</taxon>
        <taxon>Fungi</taxon>
        <taxon>Dikarya</taxon>
        <taxon>Ascomycota</taxon>
        <taxon>Pezizomycotina</taxon>
        <taxon>Sordariomycetes</taxon>
        <taxon>Hypocreomycetidae</taxon>
        <taxon>Hypocreales</taxon>
        <taxon>Ophiocordycipitaceae</taxon>
        <taxon>Ophiocordyceps</taxon>
    </lineage>
</organism>
<evidence type="ECO:0000256" key="1">
    <source>
        <dbReference type="SAM" id="Coils"/>
    </source>
</evidence>
<dbReference type="STRING" id="268505.A0A2A9PBC6"/>
<feature type="compositionally biased region" description="Basic and acidic residues" evidence="2">
    <location>
        <begin position="565"/>
        <end position="584"/>
    </location>
</feature>
<protein>
    <recommendedName>
        <fullName evidence="5">Autophagy-related protein 28</fullName>
    </recommendedName>
</protein>
<dbReference type="AlphaFoldDB" id="A0A2A9PBC6"/>
<feature type="region of interest" description="Disordered" evidence="2">
    <location>
        <begin position="604"/>
        <end position="641"/>
    </location>
</feature>
<feature type="compositionally biased region" description="Pro residues" evidence="2">
    <location>
        <begin position="84"/>
        <end position="96"/>
    </location>
</feature>
<feature type="compositionally biased region" description="Basic and acidic residues" evidence="2">
    <location>
        <begin position="604"/>
        <end position="634"/>
    </location>
</feature>
<feature type="compositionally biased region" description="Basic and acidic residues" evidence="2">
    <location>
        <begin position="62"/>
        <end position="75"/>
    </location>
</feature>
<comment type="caution">
    <text evidence="3">The sequence shown here is derived from an EMBL/GenBank/DDBJ whole genome shotgun (WGS) entry which is preliminary data.</text>
</comment>
<feature type="compositionally biased region" description="Low complexity" evidence="2">
    <location>
        <begin position="97"/>
        <end position="118"/>
    </location>
</feature>
<evidence type="ECO:0000313" key="3">
    <source>
        <dbReference type="EMBL" id="PFH58825.1"/>
    </source>
</evidence>
<feature type="region of interest" description="Disordered" evidence="2">
    <location>
        <begin position="18"/>
        <end position="150"/>
    </location>
</feature>
<sequence length="641" mass="70492">MGPLSPPLIGRLDHDVAMSSHSSPYQNSFPLNRLDPRPDSAPQSVEDDLPRARLRRSVAPEMSHDHAGAWIERPRSLASSSKARPPPMFSGPPPPISSSVIMSHTSSPSSKYSKQGASHHGFTGPVSPLNSHPALGQRREPFPSQTSDSAWRGLWRRQRALEQHIQQLLDLQASALVSGGTGGLDTGSGRHGDGYSEDGTVTPSGTVDSATAAGSRMQKSLYVPPRSTPEGNVIPVRQPARSRLTGLRRARQGIQESLTDLAGLKQEEEAYVKAALSERKRVCTRLHDLATRRTGVCNELTALESNEDEPLGKELRELGAEHDSLDEDIRRLEKQLVGMRIRSRWLKDKMEDVRSKREAGLSGYHGALRSVDAEVNALLRRPPVSPLDQSILVDGKDDAEASSTGGLEFLRLLPERRTVEMAQTWWKAEVRILETRSVRINEEQEALEQGGAAWQEVVTLVTEYERGLRQLMMPLSDSPAPLMAAAGETELAPLDAIRSQLPKMDQVMSELAQRMRLAESKHWNLLICAIGAELEAFKEAHGVLQAIVNEADGVVDDGVHSTNKPRKDSTGDDGRRRQSDSHEESDNEVPPDLLVARLDVEHEQVEDQARRTAGGRQDESVVAHEFLADHDRGTDISMAMT</sequence>
<evidence type="ECO:0000313" key="4">
    <source>
        <dbReference type="Proteomes" id="UP000037136"/>
    </source>
</evidence>
<feature type="region of interest" description="Disordered" evidence="2">
    <location>
        <begin position="555"/>
        <end position="592"/>
    </location>
</feature>
<accession>A0A2A9PBC6</accession>
<dbReference type="OrthoDB" id="5342758at2759"/>
<feature type="coiled-coil region" evidence="1">
    <location>
        <begin position="315"/>
        <end position="342"/>
    </location>
</feature>
<reference evidence="3 4" key="1">
    <citation type="journal article" date="2015" name="BMC Genomics">
        <title>Gene expression during zombie ant biting behavior reflects the complexity underlying fungal parasitic behavioral manipulation.</title>
        <authorList>
            <person name="de Bekker C."/>
            <person name="Ohm R.A."/>
            <person name="Loreto R.G."/>
            <person name="Sebastian A."/>
            <person name="Albert I."/>
            <person name="Merrow M."/>
            <person name="Brachmann A."/>
            <person name="Hughes D.P."/>
        </authorList>
    </citation>
    <scope>NUCLEOTIDE SEQUENCE [LARGE SCALE GENOMIC DNA]</scope>
    <source>
        <strain evidence="3 4">SC16a</strain>
    </source>
</reference>
<proteinExistence type="predicted"/>
<reference evidence="3 4" key="2">
    <citation type="journal article" date="2017" name="Sci. Rep.">
        <title>Ant-infecting Ophiocordyceps genomes reveal a high diversity of potential behavioral manipulation genes and a possible major role for enterotoxins.</title>
        <authorList>
            <person name="de Bekker C."/>
            <person name="Ohm R.A."/>
            <person name="Evans H.C."/>
            <person name="Brachmann A."/>
            <person name="Hughes D.P."/>
        </authorList>
    </citation>
    <scope>NUCLEOTIDE SEQUENCE [LARGE SCALE GENOMIC DNA]</scope>
    <source>
        <strain evidence="3 4">SC16a</strain>
    </source>
</reference>
<name>A0A2A9PBC6_OPHUN</name>
<keyword evidence="1" id="KW-0175">Coiled coil</keyword>
<evidence type="ECO:0000256" key="2">
    <source>
        <dbReference type="SAM" id="MobiDB-lite"/>
    </source>
</evidence>
<keyword evidence="4" id="KW-1185">Reference proteome</keyword>
<feature type="compositionally biased region" description="Polar residues" evidence="2">
    <location>
        <begin position="19"/>
        <end position="30"/>
    </location>
</feature>